<evidence type="ECO:0000256" key="1">
    <source>
        <dbReference type="SAM" id="Phobius"/>
    </source>
</evidence>
<dbReference type="InterPro" id="IPR008621">
    <property type="entry name" value="Cbb3-typ_cyt_oxidase_comp"/>
</dbReference>
<evidence type="ECO:0000313" key="3">
    <source>
        <dbReference type="Proteomes" id="UP000218765"/>
    </source>
</evidence>
<keyword evidence="1" id="KW-0472">Membrane</keyword>
<feature type="transmembrane region" description="Helical" evidence="1">
    <location>
        <begin position="16"/>
        <end position="35"/>
    </location>
</feature>
<dbReference type="KEGG" id="ttc:FOKN1_0023"/>
<dbReference type="EMBL" id="AP018052">
    <property type="protein sequence ID" value="BAZ92428.1"/>
    <property type="molecule type" value="Genomic_DNA"/>
</dbReference>
<gene>
    <name evidence="2" type="ORF">FOKN1_0023</name>
</gene>
<dbReference type="AlphaFoldDB" id="A0A1Z4VM30"/>
<keyword evidence="1" id="KW-1133">Transmembrane helix</keyword>
<dbReference type="Pfam" id="PF05545">
    <property type="entry name" value="FixQ"/>
    <property type="match status" value="1"/>
</dbReference>
<evidence type="ECO:0000313" key="2">
    <source>
        <dbReference type="EMBL" id="BAZ92428.1"/>
    </source>
</evidence>
<name>A0A1Z4VM30_9GAMM</name>
<dbReference type="OrthoDB" id="7066079at2"/>
<protein>
    <submittedName>
        <fullName evidence="2">Na+-driven multidrug efflux pump</fullName>
    </submittedName>
</protein>
<dbReference type="RefSeq" id="WP_096363539.1">
    <property type="nucleotide sequence ID" value="NZ_AP018052.1"/>
</dbReference>
<dbReference type="Proteomes" id="UP000218765">
    <property type="component" value="Chromosome"/>
</dbReference>
<accession>A0A1Z4VM30</accession>
<organism evidence="2 3">
    <name type="scientific">Thiohalobacter thiocyanaticus</name>
    <dbReference type="NCBI Taxonomy" id="585455"/>
    <lineage>
        <taxon>Bacteria</taxon>
        <taxon>Pseudomonadati</taxon>
        <taxon>Pseudomonadota</taxon>
        <taxon>Gammaproteobacteria</taxon>
        <taxon>Thiohalobacterales</taxon>
        <taxon>Thiohalobacteraceae</taxon>
        <taxon>Thiohalobacter</taxon>
    </lineage>
</organism>
<sequence length="68" mass="8239">MSELLRWIGQFENSKIVALLIFFVTFCAIIIYVFTGKRRKQRLESYKYIPFEDDENESRTQRKVNDDE</sequence>
<keyword evidence="1" id="KW-0812">Transmembrane</keyword>
<reference evidence="2 3" key="1">
    <citation type="submission" date="2017-05" db="EMBL/GenBank/DDBJ databases">
        <title>Thiocyanate degradation by Thiohalobacter thiocyanaticus FOKN1.</title>
        <authorList>
            <person name="Oshiki M."/>
            <person name="Fukushima T."/>
            <person name="Kawano S."/>
            <person name="Nakagawa J."/>
        </authorList>
    </citation>
    <scope>NUCLEOTIDE SEQUENCE [LARGE SCALE GENOMIC DNA]</scope>
    <source>
        <strain evidence="2 3">FOKN1</strain>
    </source>
</reference>
<proteinExistence type="predicted"/>
<keyword evidence="3" id="KW-1185">Reference proteome</keyword>